<keyword evidence="6" id="KW-0067">ATP-binding</keyword>
<dbReference type="SUPFAM" id="SSF52540">
    <property type="entry name" value="P-loop containing nucleoside triphosphate hydrolases"/>
    <property type="match status" value="1"/>
</dbReference>
<dbReference type="Pfam" id="PF00406">
    <property type="entry name" value="ADK"/>
    <property type="match status" value="1"/>
</dbReference>
<name>A0A1F6XUM1_9BACT</name>
<dbReference type="EMBL" id="MFVN01000002">
    <property type="protein sequence ID" value="OGI97718.1"/>
    <property type="molecule type" value="Genomic_DNA"/>
</dbReference>
<evidence type="ECO:0000313" key="7">
    <source>
        <dbReference type="EMBL" id="OGI97718.1"/>
    </source>
</evidence>
<keyword evidence="2" id="KW-0545">Nucleotide biosynthesis</keyword>
<dbReference type="GO" id="GO:0004017">
    <property type="term" value="F:AMP kinase activity"/>
    <property type="evidence" value="ECO:0007669"/>
    <property type="project" value="UniProtKB-EC"/>
</dbReference>
<comment type="subcellular location">
    <subcellularLocation>
        <location evidence="6">Cytoplasm</location>
    </subcellularLocation>
</comment>
<accession>A0A1F6XUM1</accession>
<organism evidence="7 8">
    <name type="scientific">Candidatus Nomurabacteria bacterium RIFCSPLOWO2_02_FULL_42_17</name>
    <dbReference type="NCBI Taxonomy" id="1801789"/>
    <lineage>
        <taxon>Bacteria</taxon>
        <taxon>Candidatus Nomuraibacteriota</taxon>
    </lineage>
</organism>
<evidence type="ECO:0000256" key="1">
    <source>
        <dbReference type="ARBA" id="ARBA00022679"/>
    </source>
</evidence>
<dbReference type="PANTHER" id="PTHR23359">
    <property type="entry name" value="NUCLEOTIDE KINASE"/>
    <property type="match status" value="1"/>
</dbReference>
<dbReference type="AlphaFoldDB" id="A0A1F6XUM1"/>
<dbReference type="Gene3D" id="3.40.50.300">
    <property type="entry name" value="P-loop containing nucleotide triphosphate hydrolases"/>
    <property type="match status" value="1"/>
</dbReference>
<evidence type="ECO:0000313" key="8">
    <source>
        <dbReference type="Proteomes" id="UP000177195"/>
    </source>
</evidence>
<evidence type="ECO:0000256" key="4">
    <source>
        <dbReference type="ARBA" id="ARBA00022777"/>
    </source>
</evidence>
<dbReference type="InterPro" id="IPR000850">
    <property type="entry name" value="Adenylat/UMP-CMP_kin"/>
</dbReference>
<gene>
    <name evidence="7" type="ORF">A3I25_02750</name>
</gene>
<evidence type="ECO:0000256" key="6">
    <source>
        <dbReference type="RuleBase" id="RU003331"/>
    </source>
</evidence>
<dbReference type="PRINTS" id="PR00094">
    <property type="entry name" value="ADENYLTKNASE"/>
</dbReference>
<keyword evidence="3 6" id="KW-0547">Nucleotide-binding</keyword>
<evidence type="ECO:0000256" key="3">
    <source>
        <dbReference type="ARBA" id="ARBA00022741"/>
    </source>
</evidence>
<dbReference type="InterPro" id="IPR027417">
    <property type="entry name" value="P-loop_NTPase"/>
</dbReference>
<proteinExistence type="inferred from homology"/>
<dbReference type="Proteomes" id="UP000177195">
    <property type="component" value="Unassembled WGS sequence"/>
</dbReference>
<protein>
    <recommendedName>
        <fullName evidence="6">Adenylate kinase</fullName>
        <ecNumber evidence="6">2.7.4.3</ecNumber>
    </recommendedName>
</protein>
<dbReference type="GO" id="GO:0005524">
    <property type="term" value="F:ATP binding"/>
    <property type="evidence" value="ECO:0007669"/>
    <property type="project" value="UniProtKB-KW"/>
</dbReference>
<evidence type="ECO:0000256" key="5">
    <source>
        <dbReference type="RuleBase" id="RU003330"/>
    </source>
</evidence>
<dbReference type="GO" id="GO:0005737">
    <property type="term" value="C:cytoplasm"/>
    <property type="evidence" value="ECO:0007669"/>
    <property type="project" value="UniProtKB-SubCell"/>
</dbReference>
<sequence length="196" mass="22375">MALAYLFFGRSGCGKGTQAKLLIEYLEKQGRKTLYVETGAGLRKLIEDPSYTSRLTKETLGRGALCPSFQPIWIWSGFFIDNFTGQEDLVLDGVCRKLPEAMAMAGALDFYGIKNCHIILINVSNEWSMKHLLARGRAIDDTEEKIQRRLGWFDEEVMPAIEYLKKNMPCRFHDVNGEQTIPEVWAEISQKVFDEK</sequence>
<reference evidence="7 8" key="1">
    <citation type="journal article" date="2016" name="Nat. Commun.">
        <title>Thousands of microbial genomes shed light on interconnected biogeochemical processes in an aquifer system.</title>
        <authorList>
            <person name="Anantharaman K."/>
            <person name="Brown C.T."/>
            <person name="Hug L.A."/>
            <person name="Sharon I."/>
            <person name="Castelle C.J."/>
            <person name="Probst A.J."/>
            <person name="Thomas B.C."/>
            <person name="Singh A."/>
            <person name="Wilkins M.J."/>
            <person name="Karaoz U."/>
            <person name="Brodie E.L."/>
            <person name="Williams K.H."/>
            <person name="Hubbard S.S."/>
            <person name="Banfield J.F."/>
        </authorList>
    </citation>
    <scope>NUCLEOTIDE SEQUENCE [LARGE SCALE GENOMIC DNA]</scope>
</reference>
<comment type="similarity">
    <text evidence="5">Belongs to the adenylate kinase family.</text>
</comment>
<keyword evidence="4 5" id="KW-0418">Kinase</keyword>
<keyword evidence="1 5" id="KW-0808">Transferase</keyword>
<comment type="subunit">
    <text evidence="6">Monomer.</text>
</comment>
<evidence type="ECO:0000256" key="2">
    <source>
        <dbReference type="ARBA" id="ARBA00022727"/>
    </source>
</evidence>
<comment type="caution">
    <text evidence="7">The sequence shown here is derived from an EMBL/GenBank/DDBJ whole genome shotgun (WGS) entry which is preliminary data.</text>
</comment>
<dbReference type="EC" id="2.7.4.3" evidence="6"/>
<comment type="catalytic activity">
    <reaction evidence="6">
        <text>AMP + ATP = 2 ADP</text>
        <dbReference type="Rhea" id="RHEA:12973"/>
        <dbReference type="ChEBI" id="CHEBI:30616"/>
        <dbReference type="ChEBI" id="CHEBI:456215"/>
        <dbReference type="ChEBI" id="CHEBI:456216"/>
        <dbReference type="EC" id="2.7.4.3"/>
    </reaction>
</comment>